<dbReference type="AlphaFoldDB" id="B6IKT3"/>
<protein>
    <submittedName>
        <fullName evidence="1">Protein CBG25983</fullName>
    </submittedName>
</protein>
<dbReference type="EMBL" id="HE600963">
    <property type="protein sequence ID" value="CAS00513.1"/>
    <property type="molecule type" value="Genomic_DNA"/>
</dbReference>
<evidence type="ECO:0000313" key="3">
    <source>
        <dbReference type="WormBase" id="CBG25983"/>
    </source>
</evidence>
<name>B6IKT3_CAEBR</name>
<keyword evidence="2" id="KW-1185">Reference proteome</keyword>
<dbReference type="GeneID" id="68917465"/>
<dbReference type="CTD" id="68917465"/>
<proteinExistence type="predicted"/>
<reference evidence="1 2" key="1">
    <citation type="journal article" date="2003" name="PLoS Biol.">
        <title>The genome sequence of Caenorhabditis briggsae: a platform for comparative genomics.</title>
        <authorList>
            <person name="Stein L.D."/>
            <person name="Bao Z."/>
            <person name="Blasiar D."/>
            <person name="Blumenthal T."/>
            <person name="Brent M.R."/>
            <person name="Chen N."/>
            <person name="Chinwalla A."/>
            <person name="Clarke L."/>
            <person name="Clee C."/>
            <person name="Coghlan A."/>
            <person name="Coulson A."/>
            <person name="D'Eustachio P."/>
            <person name="Fitch D.H."/>
            <person name="Fulton L.A."/>
            <person name="Fulton R.E."/>
            <person name="Griffiths-Jones S."/>
            <person name="Harris T.W."/>
            <person name="Hillier L.W."/>
            <person name="Kamath R."/>
            <person name="Kuwabara P.E."/>
            <person name="Mardis E.R."/>
            <person name="Marra M.A."/>
            <person name="Miner T.L."/>
            <person name="Minx P."/>
            <person name="Mullikin J.C."/>
            <person name="Plumb R.W."/>
            <person name="Rogers J."/>
            <person name="Schein J.E."/>
            <person name="Sohrmann M."/>
            <person name="Spieth J."/>
            <person name="Stajich J.E."/>
            <person name="Wei C."/>
            <person name="Willey D."/>
            <person name="Wilson R.K."/>
            <person name="Durbin R."/>
            <person name="Waterston R.H."/>
        </authorList>
    </citation>
    <scope>NUCLEOTIDE SEQUENCE [LARGE SCALE GENOMIC DNA]</scope>
    <source>
        <strain evidence="1 2">AF16</strain>
    </source>
</reference>
<dbReference type="KEGG" id="cbr:CBG_25983"/>
<dbReference type="RefSeq" id="XP_045100072.1">
    <property type="nucleotide sequence ID" value="XM_045243899.1"/>
</dbReference>
<dbReference type="Proteomes" id="UP000008549">
    <property type="component" value="Unassembled WGS sequence"/>
</dbReference>
<evidence type="ECO:0000313" key="2">
    <source>
        <dbReference type="Proteomes" id="UP000008549"/>
    </source>
</evidence>
<sequence>MKLQLFIFRKNFSHIAYGELRLVSITIWWKTRGERLKPNMVIKLTMSNDRYDKIRQMVEDGGEAIDSEAKKVDKGLKTPQVGAILFSRYSLWDLEDGRCKSFSFHWWRVKREKRHTHNIHSFAGKETRGL</sequence>
<reference evidence="1 2" key="2">
    <citation type="journal article" date="2011" name="PLoS Genet.">
        <title>Caenorhabditis briggsae recombinant inbred line genotypes reveal inter-strain incompatibility and the evolution of recombination.</title>
        <authorList>
            <person name="Ross J.A."/>
            <person name="Koboldt D.C."/>
            <person name="Staisch J.E."/>
            <person name="Chamberlin H.M."/>
            <person name="Gupta B.P."/>
            <person name="Miller R.D."/>
            <person name="Baird S.E."/>
            <person name="Haag E.S."/>
        </authorList>
    </citation>
    <scope>NUCLEOTIDE SEQUENCE [LARGE SCALE GENOMIC DNA]</scope>
    <source>
        <strain evidence="1 2">AF16</strain>
    </source>
</reference>
<organism evidence="1 2">
    <name type="scientific">Caenorhabditis briggsae</name>
    <dbReference type="NCBI Taxonomy" id="6238"/>
    <lineage>
        <taxon>Eukaryota</taxon>
        <taxon>Metazoa</taxon>
        <taxon>Ecdysozoa</taxon>
        <taxon>Nematoda</taxon>
        <taxon>Chromadorea</taxon>
        <taxon>Rhabditida</taxon>
        <taxon>Rhabditina</taxon>
        <taxon>Rhabditomorpha</taxon>
        <taxon>Rhabditoidea</taxon>
        <taxon>Rhabditidae</taxon>
        <taxon>Peloderinae</taxon>
        <taxon>Caenorhabditis</taxon>
    </lineage>
</organism>
<accession>B6IKT3</accession>
<gene>
    <name evidence="1 3" type="ORF">CBG25983</name>
    <name evidence="1" type="ORF">CBG_25983</name>
</gene>
<evidence type="ECO:0000313" key="1">
    <source>
        <dbReference type="EMBL" id="CAS00513.1"/>
    </source>
</evidence>
<dbReference type="HOGENOM" id="CLU_1939988_0_0_1"/>
<dbReference type="InParanoid" id="B6IKT3"/>
<dbReference type="WormBase" id="CBG25983">
    <property type="protein sequence ID" value="CBP48673"/>
    <property type="gene ID" value="WBGene00087397"/>
</dbReference>